<dbReference type="Proteomes" id="UP000824219">
    <property type="component" value="Linkage Group LG11"/>
</dbReference>
<comment type="caution">
    <text evidence="1">The sequence shown here is derived from an EMBL/GenBank/DDBJ whole genome shotgun (WGS) entry which is preliminary data.</text>
</comment>
<accession>A0A9D3NSM1</accession>
<reference evidence="1 2" key="1">
    <citation type="submission" date="2021-06" db="EMBL/GenBank/DDBJ databases">
        <title>Chromosome-level genome assembly of the red-tail catfish (Hemibagrus wyckioides).</title>
        <authorList>
            <person name="Shao F."/>
        </authorList>
    </citation>
    <scope>NUCLEOTIDE SEQUENCE [LARGE SCALE GENOMIC DNA]</scope>
    <source>
        <strain evidence="1">EC202008001</strain>
        <tissue evidence="1">Blood</tissue>
    </source>
</reference>
<organism evidence="1 2">
    <name type="scientific">Hemibagrus wyckioides</name>
    <dbReference type="NCBI Taxonomy" id="337641"/>
    <lineage>
        <taxon>Eukaryota</taxon>
        <taxon>Metazoa</taxon>
        <taxon>Chordata</taxon>
        <taxon>Craniata</taxon>
        <taxon>Vertebrata</taxon>
        <taxon>Euteleostomi</taxon>
        <taxon>Actinopterygii</taxon>
        <taxon>Neopterygii</taxon>
        <taxon>Teleostei</taxon>
        <taxon>Ostariophysi</taxon>
        <taxon>Siluriformes</taxon>
        <taxon>Bagridae</taxon>
        <taxon>Hemibagrus</taxon>
    </lineage>
</organism>
<keyword evidence="2" id="KW-1185">Reference proteome</keyword>
<protein>
    <submittedName>
        <fullName evidence="1">Uncharacterized protein</fullName>
    </submittedName>
</protein>
<proteinExistence type="predicted"/>
<evidence type="ECO:0000313" key="2">
    <source>
        <dbReference type="Proteomes" id="UP000824219"/>
    </source>
</evidence>
<dbReference type="EMBL" id="JAHKSW010000011">
    <property type="protein sequence ID" value="KAG7326355.1"/>
    <property type="molecule type" value="Genomic_DNA"/>
</dbReference>
<name>A0A9D3NSM1_9TELE</name>
<evidence type="ECO:0000313" key="1">
    <source>
        <dbReference type="EMBL" id="KAG7326355.1"/>
    </source>
</evidence>
<sequence>MLAGEVNRAKQKAEIRSTEEWKSILRNGMYTVKDVVKLWQNFFGTVKNIRCCASDGKWHRQKMCNEC</sequence>
<dbReference type="AlphaFoldDB" id="A0A9D3NSM1"/>
<gene>
    <name evidence="1" type="ORF">KOW79_009756</name>
</gene>